<name>A0ABW3SQG0_9BACT</name>
<organism evidence="3 4">
    <name type="scientific">Pontibacter rugosus</name>
    <dbReference type="NCBI Taxonomy" id="1745966"/>
    <lineage>
        <taxon>Bacteria</taxon>
        <taxon>Pseudomonadati</taxon>
        <taxon>Bacteroidota</taxon>
        <taxon>Cytophagia</taxon>
        <taxon>Cytophagales</taxon>
        <taxon>Hymenobacteraceae</taxon>
        <taxon>Pontibacter</taxon>
    </lineage>
</organism>
<dbReference type="RefSeq" id="WP_377528161.1">
    <property type="nucleotide sequence ID" value="NZ_JBHTLD010000113.1"/>
</dbReference>
<accession>A0ABW3SQG0</accession>
<evidence type="ECO:0000259" key="2">
    <source>
        <dbReference type="Pfam" id="PF20243"/>
    </source>
</evidence>
<reference evidence="4" key="1">
    <citation type="journal article" date="2019" name="Int. J. Syst. Evol. Microbiol.">
        <title>The Global Catalogue of Microorganisms (GCM) 10K type strain sequencing project: providing services to taxonomists for standard genome sequencing and annotation.</title>
        <authorList>
            <consortium name="The Broad Institute Genomics Platform"/>
            <consortium name="The Broad Institute Genome Sequencing Center for Infectious Disease"/>
            <person name="Wu L."/>
            <person name="Ma J."/>
        </authorList>
    </citation>
    <scope>NUCLEOTIDE SEQUENCE [LARGE SCALE GENOMIC DNA]</scope>
    <source>
        <strain evidence="4">JCM 31319</strain>
    </source>
</reference>
<dbReference type="EMBL" id="JBHTLD010000113">
    <property type="protein sequence ID" value="MFD1187072.1"/>
    <property type="molecule type" value="Genomic_DNA"/>
</dbReference>
<proteinExistence type="predicted"/>
<keyword evidence="4" id="KW-1185">Reference proteome</keyword>
<sequence>MKYKYRSLMAKLVLFAAMAPLFSACSDEEDAVAEADVAVQFQNLVDGQPIELNKTYTSPAGDTYQVEDYKYYISNIKLLDASGNVVYTEPESYHLINQTEEKTAFTLAKVPAGKYSKIEFSLGVDAAHNHSTDQPGDLDPSNDMVWNWDTGYKFLLLEGTYTGNTKSGGLIFHIGHDANYKTFTLPLQQPLDIRTSPAYTLQISSELNALFQSPHLIDFDELNTAMGGEAALKIVENYTTDFFQQAIAK</sequence>
<evidence type="ECO:0000256" key="1">
    <source>
        <dbReference type="SAM" id="SignalP"/>
    </source>
</evidence>
<dbReference type="Proteomes" id="UP001597094">
    <property type="component" value="Unassembled WGS sequence"/>
</dbReference>
<feature type="chain" id="PRO_5046872862" evidence="1">
    <location>
        <begin position="27"/>
        <end position="249"/>
    </location>
</feature>
<dbReference type="InterPro" id="IPR046863">
    <property type="entry name" value="MbnP-like_dom"/>
</dbReference>
<evidence type="ECO:0000313" key="4">
    <source>
        <dbReference type="Proteomes" id="UP001597094"/>
    </source>
</evidence>
<evidence type="ECO:0000313" key="3">
    <source>
        <dbReference type="EMBL" id="MFD1187072.1"/>
    </source>
</evidence>
<comment type="caution">
    <text evidence="3">The sequence shown here is derived from an EMBL/GenBank/DDBJ whole genome shotgun (WGS) entry which is preliminary data.</text>
</comment>
<protein>
    <submittedName>
        <fullName evidence="3">MbnP family protein</fullName>
    </submittedName>
</protein>
<dbReference type="Pfam" id="PF20243">
    <property type="entry name" value="MbnP"/>
    <property type="match status" value="1"/>
</dbReference>
<feature type="domain" description="Copper-binding protein MbnP-like" evidence="2">
    <location>
        <begin position="35"/>
        <end position="221"/>
    </location>
</feature>
<feature type="signal peptide" evidence="1">
    <location>
        <begin position="1"/>
        <end position="26"/>
    </location>
</feature>
<keyword evidence="1" id="KW-0732">Signal</keyword>
<gene>
    <name evidence="3" type="ORF">ACFQ2O_12730</name>
</gene>
<dbReference type="PROSITE" id="PS51257">
    <property type="entry name" value="PROKAR_LIPOPROTEIN"/>
    <property type="match status" value="1"/>
</dbReference>